<dbReference type="AlphaFoldDB" id="A0A143PHU3"/>
<dbReference type="Proteomes" id="UP000076079">
    <property type="component" value="Chromosome"/>
</dbReference>
<organism evidence="2 3">
    <name type="scientific">Luteitalea pratensis</name>
    <dbReference type="NCBI Taxonomy" id="1855912"/>
    <lineage>
        <taxon>Bacteria</taxon>
        <taxon>Pseudomonadati</taxon>
        <taxon>Acidobacteriota</taxon>
        <taxon>Vicinamibacteria</taxon>
        <taxon>Vicinamibacterales</taxon>
        <taxon>Vicinamibacteraceae</taxon>
        <taxon>Luteitalea</taxon>
    </lineage>
</organism>
<evidence type="ECO:0000313" key="2">
    <source>
        <dbReference type="EMBL" id="AMY08105.1"/>
    </source>
</evidence>
<sequence>MGLILELVSSGAEQPPAVTRKVIGAEGGTIGRAKHSDWVLPDSKVSSRHARITYEHSTYYIEDTSTNGIYLNSPDNRLDPGRLYPLHAGERLLIQPYEILVSIVSDRDETRLRPAVLAPPPSVTSDPFRFDEPFGVVPGASTAPARNDPFALHQIPHPEDELDPLKLLDPGPPERVAPAAPAVKDLGGGSPLDGHFRPPAVILPPPAPKPTPPPVGTFIPDDYNPLAPETGVRLVHDTPPPFDLADIPVLPPPIAPGGGTVEQQPDTAPPFEAAAPVAGPAWPGPPPVEREPSPPPIAWPKTPVAGDLAGVLAAAGLQNVPVTPELAQKFGEILRVVVSGVMDVLRSRHHVKDEFRMRMTSYRPVDNNPLKFSVNVEDALHNLLVKRNVAYLGPVEAFQDAFDDLRNHQLAMLAGMRVAFETTLAEFDPDRLQEQFDRRLGKNSVFAVGAKMRYWDLFREHREEIARDPDAAFRRLFGDAFTRAYEEQLKRLKDGQGRG</sequence>
<dbReference type="EMBL" id="CP015136">
    <property type="protein sequence ID" value="AMY08105.1"/>
    <property type="molecule type" value="Genomic_DNA"/>
</dbReference>
<dbReference type="SMART" id="SM00240">
    <property type="entry name" value="FHA"/>
    <property type="match status" value="1"/>
</dbReference>
<evidence type="ECO:0000259" key="1">
    <source>
        <dbReference type="PROSITE" id="PS50006"/>
    </source>
</evidence>
<name>A0A143PHU3_LUTPR</name>
<dbReference type="NCBIfam" id="TIGR03354">
    <property type="entry name" value="VI_FHA"/>
    <property type="match status" value="1"/>
</dbReference>
<dbReference type="InterPro" id="IPR008984">
    <property type="entry name" value="SMAD_FHA_dom_sf"/>
</dbReference>
<dbReference type="RefSeq" id="WP_110169970.1">
    <property type="nucleotide sequence ID" value="NZ_CP015136.1"/>
</dbReference>
<accession>A0A143PHU3</accession>
<dbReference type="Pfam" id="PF00498">
    <property type="entry name" value="FHA"/>
    <property type="match status" value="1"/>
</dbReference>
<dbReference type="PROSITE" id="PS50006">
    <property type="entry name" value="FHA_DOMAIN"/>
    <property type="match status" value="1"/>
</dbReference>
<dbReference type="CDD" id="cd00060">
    <property type="entry name" value="FHA"/>
    <property type="match status" value="1"/>
</dbReference>
<dbReference type="STRING" id="1855912.LuPra_01293"/>
<dbReference type="InterPro" id="IPR017735">
    <property type="entry name" value="T6SS_FHA"/>
</dbReference>
<keyword evidence="3" id="KW-1185">Reference proteome</keyword>
<dbReference type="InterPro" id="IPR046883">
    <property type="entry name" value="T6SS_FHA_C"/>
</dbReference>
<gene>
    <name evidence="2" type="ORF">LuPra_01293</name>
</gene>
<dbReference type="KEGG" id="abac:LuPra_01293"/>
<dbReference type="Pfam" id="PF20232">
    <property type="entry name" value="T6SS_FHA_C"/>
    <property type="match status" value="1"/>
</dbReference>
<proteinExistence type="predicted"/>
<feature type="domain" description="FHA" evidence="1">
    <location>
        <begin position="28"/>
        <end position="72"/>
    </location>
</feature>
<protein>
    <submittedName>
        <fullName evidence="2">Type VI secretion system FHA domain protein</fullName>
    </submittedName>
</protein>
<dbReference type="Gene3D" id="2.60.200.20">
    <property type="match status" value="1"/>
</dbReference>
<dbReference type="InterPro" id="IPR000253">
    <property type="entry name" value="FHA_dom"/>
</dbReference>
<dbReference type="OrthoDB" id="9816434at2"/>
<reference evidence="2 3" key="1">
    <citation type="journal article" date="2016" name="Genome Announc.">
        <title>First Complete Genome Sequence of a Subdivision 6 Acidobacterium Strain.</title>
        <authorList>
            <person name="Huang S."/>
            <person name="Vieira S."/>
            <person name="Bunk B."/>
            <person name="Riedel T."/>
            <person name="Sproer C."/>
            <person name="Overmann J."/>
        </authorList>
    </citation>
    <scope>NUCLEOTIDE SEQUENCE [LARGE SCALE GENOMIC DNA]</scope>
    <source>
        <strain evidence="3">DSM 100886 HEG_-6_39</strain>
    </source>
</reference>
<reference evidence="3" key="2">
    <citation type="submission" date="2016-04" db="EMBL/GenBank/DDBJ databases">
        <title>First Complete Genome Sequence of a Subdivision 6 Acidobacterium.</title>
        <authorList>
            <person name="Huang S."/>
            <person name="Vieira S."/>
            <person name="Bunk B."/>
            <person name="Riedel T."/>
            <person name="Sproeer C."/>
            <person name="Overmann J."/>
        </authorList>
    </citation>
    <scope>NUCLEOTIDE SEQUENCE [LARGE SCALE GENOMIC DNA]</scope>
    <source>
        <strain evidence="3">DSM 100886 HEG_-6_39</strain>
    </source>
</reference>
<dbReference type="SUPFAM" id="SSF49879">
    <property type="entry name" value="SMAD/FHA domain"/>
    <property type="match status" value="1"/>
</dbReference>
<evidence type="ECO:0000313" key="3">
    <source>
        <dbReference type="Proteomes" id="UP000076079"/>
    </source>
</evidence>